<evidence type="ECO:0000256" key="5">
    <source>
        <dbReference type="ARBA" id="ARBA00022692"/>
    </source>
</evidence>
<feature type="transmembrane region" description="Helical" evidence="18">
    <location>
        <begin position="501"/>
        <end position="520"/>
    </location>
</feature>
<evidence type="ECO:0000256" key="4">
    <source>
        <dbReference type="ARBA" id="ARBA00022448"/>
    </source>
</evidence>
<dbReference type="Gene3D" id="3.40.190.10">
    <property type="entry name" value="Periplasmic binding protein-like II"/>
    <property type="match status" value="2"/>
</dbReference>
<evidence type="ECO:0000313" key="21">
    <source>
        <dbReference type="Proteomes" id="UP000275267"/>
    </source>
</evidence>
<dbReference type="OrthoDB" id="5984008at2759"/>
<dbReference type="FunFam" id="3.40.190.10:FF:000103">
    <property type="entry name" value="Glutamate receptor"/>
    <property type="match status" value="1"/>
</dbReference>
<dbReference type="Gene3D" id="3.40.50.2300">
    <property type="match status" value="3"/>
</dbReference>
<evidence type="ECO:0000259" key="19">
    <source>
        <dbReference type="SMART" id="SM00079"/>
    </source>
</evidence>
<dbReference type="PIRSF" id="PIRSF037090">
    <property type="entry name" value="Iontro_Glu-like_rcpt_pln"/>
    <property type="match status" value="1"/>
</dbReference>
<evidence type="ECO:0000256" key="16">
    <source>
        <dbReference type="PIRSR" id="PIRSR037090-50"/>
    </source>
</evidence>
<protein>
    <recommendedName>
        <fullName evidence="15">Glutamate receptor</fullName>
    </recommendedName>
</protein>
<keyword evidence="7 18" id="KW-1133">Transmembrane helix</keyword>
<dbReference type="PRINTS" id="PR00248">
    <property type="entry name" value="GPCRMGR"/>
</dbReference>
<evidence type="ECO:0000256" key="17">
    <source>
        <dbReference type="SAM" id="MobiDB-lite"/>
    </source>
</evidence>
<dbReference type="InterPro" id="IPR000337">
    <property type="entry name" value="GPCR_3"/>
</dbReference>
<dbReference type="STRING" id="4540.A0A3L6RSM6"/>
<comment type="similarity">
    <text evidence="2 15">Belongs to the glutamate-gated ion channel (TC 1.A.10.1) family.</text>
</comment>
<keyword evidence="9 15" id="KW-0472">Membrane</keyword>
<evidence type="ECO:0000256" key="2">
    <source>
        <dbReference type="ARBA" id="ARBA00008685"/>
    </source>
</evidence>
<evidence type="ECO:0000256" key="12">
    <source>
        <dbReference type="ARBA" id="ARBA00023286"/>
    </source>
</evidence>
<dbReference type="CDD" id="cd13686">
    <property type="entry name" value="GluR_Plant"/>
    <property type="match status" value="1"/>
</dbReference>
<evidence type="ECO:0000256" key="7">
    <source>
        <dbReference type="ARBA" id="ARBA00022989"/>
    </source>
</evidence>
<accession>A0A3L6RSM6</accession>
<evidence type="ECO:0000256" key="6">
    <source>
        <dbReference type="ARBA" id="ARBA00022729"/>
    </source>
</evidence>
<dbReference type="AlphaFoldDB" id="A0A3L6RSM6"/>
<evidence type="ECO:0000313" key="20">
    <source>
        <dbReference type="EMBL" id="RLN08380.1"/>
    </source>
</evidence>
<evidence type="ECO:0000256" key="9">
    <source>
        <dbReference type="ARBA" id="ARBA00023136"/>
    </source>
</evidence>
<dbReference type="InterPro" id="IPR028082">
    <property type="entry name" value="Peripla_BP_I"/>
</dbReference>
<dbReference type="EMBL" id="PQIB02000007">
    <property type="protein sequence ID" value="RLN08380.1"/>
    <property type="molecule type" value="Genomic_DNA"/>
</dbReference>
<dbReference type="FunFam" id="3.40.50.2300:FF:000169">
    <property type="entry name" value="Glutamate receptor"/>
    <property type="match status" value="1"/>
</dbReference>
<dbReference type="PANTHER" id="PTHR34836">
    <property type="entry name" value="OS06G0188250 PROTEIN"/>
    <property type="match status" value="1"/>
</dbReference>
<organism evidence="20 21">
    <name type="scientific">Panicum miliaceum</name>
    <name type="common">Proso millet</name>
    <name type="synonym">Broomcorn millet</name>
    <dbReference type="NCBI Taxonomy" id="4540"/>
    <lineage>
        <taxon>Eukaryota</taxon>
        <taxon>Viridiplantae</taxon>
        <taxon>Streptophyta</taxon>
        <taxon>Embryophyta</taxon>
        <taxon>Tracheophyta</taxon>
        <taxon>Spermatophyta</taxon>
        <taxon>Magnoliopsida</taxon>
        <taxon>Liliopsida</taxon>
        <taxon>Poales</taxon>
        <taxon>Poaceae</taxon>
        <taxon>PACMAD clade</taxon>
        <taxon>Panicoideae</taxon>
        <taxon>Panicodae</taxon>
        <taxon>Paniceae</taxon>
        <taxon>Panicinae</taxon>
        <taxon>Panicum</taxon>
        <taxon>Panicum sect. Panicum</taxon>
    </lineage>
</organism>
<keyword evidence="5 18" id="KW-0812">Transmembrane</keyword>
<dbReference type="Pfam" id="PF01094">
    <property type="entry name" value="ANF_receptor"/>
    <property type="match status" value="1"/>
</dbReference>
<comment type="subunit">
    <text evidence="3">May form heteromers.</text>
</comment>
<dbReference type="SUPFAM" id="SSF53822">
    <property type="entry name" value="Periplasmic binding protein-like I"/>
    <property type="match status" value="1"/>
</dbReference>
<evidence type="ECO:0000256" key="18">
    <source>
        <dbReference type="SAM" id="Phobius"/>
    </source>
</evidence>
<evidence type="ECO:0000256" key="14">
    <source>
        <dbReference type="ARBA" id="ARBA00049638"/>
    </source>
</evidence>
<evidence type="ECO:0000256" key="8">
    <source>
        <dbReference type="ARBA" id="ARBA00023065"/>
    </source>
</evidence>
<comment type="subcellular location">
    <subcellularLocation>
        <location evidence="1">Membrane</location>
        <topology evidence="1">Multi-pass membrane protein</topology>
    </subcellularLocation>
</comment>
<comment type="function">
    <text evidence="14">Glutamate-gated receptor that probably acts as a non-selective cation channel. May be involved in light-signal transduction and calcium homeostasis via the regulation of calcium influx into cells.</text>
</comment>
<keyword evidence="21" id="KW-1185">Reference proteome</keyword>
<dbReference type="InterPro" id="IPR017103">
    <property type="entry name" value="Iontropic_Glu_rcpt_pln"/>
</dbReference>
<dbReference type="Gene3D" id="1.10.287.70">
    <property type="match status" value="2"/>
</dbReference>
<name>A0A3L6RSM6_PANMI</name>
<evidence type="ECO:0000256" key="10">
    <source>
        <dbReference type="ARBA" id="ARBA00023170"/>
    </source>
</evidence>
<dbReference type="InterPro" id="IPR001320">
    <property type="entry name" value="Iontro_rcpt_C"/>
</dbReference>
<keyword evidence="4 15" id="KW-0813">Transport</keyword>
<keyword evidence="8 15" id="KW-0406">Ion transport</keyword>
<feature type="domain" description="Ionotropic glutamate receptor C-terminal" evidence="19">
    <location>
        <begin position="373"/>
        <end position="701"/>
    </location>
</feature>
<dbReference type="GO" id="GO:0004930">
    <property type="term" value="F:G protein-coupled receptor activity"/>
    <property type="evidence" value="ECO:0007669"/>
    <property type="project" value="InterPro"/>
</dbReference>
<evidence type="ECO:0000256" key="15">
    <source>
        <dbReference type="PIRNR" id="PIRNR037090"/>
    </source>
</evidence>
<dbReference type="FunFam" id="3.40.50.2300:FF:000195">
    <property type="entry name" value="Glutamate receptor"/>
    <property type="match status" value="1"/>
</dbReference>
<dbReference type="GO" id="GO:0016020">
    <property type="term" value="C:membrane"/>
    <property type="evidence" value="ECO:0007669"/>
    <property type="project" value="UniProtKB-SubCell"/>
</dbReference>
<dbReference type="InterPro" id="IPR015683">
    <property type="entry name" value="Ionotropic_Glu_rcpt"/>
</dbReference>
<keyword evidence="10 15" id="KW-0675">Receptor</keyword>
<dbReference type="Proteomes" id="UP000275267">
    <property type="component" value="Unassembled WGS sequence"/>
</dbReference>
<evidence type="ECO:0000256" key="1">
    <source>
        <dbReference type="ARBA" id="ARBA00004141"/>
    </source>
</evidence>
<evidence type="ECO:0000256" key="11">
    <source>
        <dbReference type="ARBA" id="ARBA00023180"/>
    </source>
</evidence>
<comment type="function">
    <text evidence="15">Glutamate-gated receptor that probably acts as non-selective cation channel.</text>
</comment>
<dbReference type="InterPro" id="IPR019594">
    <property type="entry name" value="Glu/Gly-bd"/>
</dbReference>
<sequence length="939" mass="103353">MCILDLLENYNVQAIIGPQKSSQAVFVSALGNKHQVPIISFTATSTSLSSRRLPYFIQATARDSAQVCSIASIIKTYGWREVVPIYVDNDYGRGIIPDLVNVLEGIDAHIPYRSAIDESATGEQITLELYKLMTMQTRVFVVHMSSSLGSHFFTKAKEIGMMSKGFVWIITDGLASLIDSLNTSVVEAMNGALGVESYVPKSTELDNFTMRWYMRSRNDHPNDPILKLSIFGLWSYDTIWAVAQAAEKAKVTEAKFQRSPALKNYTSSKTLENSRNGPAVLKAILQTKFEGLSGYFDLSDGQLQVSMFQIINVVGKAHRVIGFWTAQNGISQQSDQRRSNTTYSTTRNLNIVIWPGESTEAPRGWEIPTNGKKLRVGIVAGGGYPKYIDANEDSLTGEIKASGLAIEIFEEAVKRLPYALPYEYVVFNSKQNVSSSYDDFVRQVYLKEFDVAVGDITIRYNRSLYVDFTLPYTESGIAMVVPVKESVDKNAWIFLKPLTPGMWFGTIILFIYTGIVIWLLELLGNNKNVHEEKVKRLTSRIILVIWLFFLVVLKSSYTASLTSMLTVQQLQPTVTNVEELLKTGQSVGYGRGSYIKSLLEELSFDASKIKPYDTPEDYHNALSKGSENGGVAALVDEIPYIKLFLAEHCKGYTMVGPIYKTAGFGYALQKGSPLVGDISQAILNITGGDTIIQIEKKWIGDQNNCQNVGTISGTGSLTFDSFAGPIIATGVASTTSLVIALITYFCKNKQVRPENGDSEQILQPETGGDEERQCQQAARARGMHGQINKVMRDGSLVMCREQTNEPLEAPTWSAELRLRGARSALAPQGEDSELQGQSPSGIWQVESGNRAGCRRQSSGDTLAAAQEQVVVAAAAAEPWRTRRTLLATRVRARGQAVSWQAFFWATGGPTVSSQIGRLSVSCGKKTEVSSENNKSGTCL</sequence>
<feature type="region of interest" description="Disordered" evidence="17">
    <location>
        <begin position="825"/>
        <end position="845"/>
    </location>
</feature>
<dbReference type="PANTHER" id="PTHR34836:SF1">
    <property type="entry name" value="OS09G0428600 PROTEIN"/>
    <property type="match status" value="1"/>
</dbReference>
<keyword evidence="12 15" id="KW-1071">Ligand-gated ion channel</keyword>
<gene>
    <name evidence="20" type="ORF">C2845_PM11G18460</name>
</gene>
<dbReference type="Pfam" id="PF10613">
    <property type="entry name" value="Lig_chan-Glu_bd"/>
    <property type="match status" value="1"/>
</dbReference>
<feature type="disulfide bond" evidence="16">
    <location>
        <begin position="649"/>
        <end position="705"/>
    </location>
</feature>
<feature type="transmembrane region" description="Helical" evidence="18">
    <location>
        <begin position="541"/>
        <end position="559"/>
    </location>
</feature>
<keyword evidence="6" id="KW-0732">Signal</keyword>
<comment type="caution">
    <text evidence="20">The sequence shown here is derived from an EMBL/GenBank/DDBJ whole genome shotgun (WGS) entry which is preliminary data.</text>
</comment>
<dbReference type="GO" id="GO:0015276">
    <property type="term" value="F:ligand-gated monoatomic ion channel activity"/>
    <property type="evidence" value="ECO:0007669"/>
    <property type="project" value="InterPro"/>
</dbReference>
<dbReference type="SUPFAM" id="SSF53850">
    <property type="entry name" value="Periplasmic binding protein-like II"/>
    <property type="match status" value="1"/>
</dbReference>
<evidence type="ECO:0000256" key="3">
    <source>
        <dbReference type="ARBA" id="ARBA00011095"/>
    </source>
</evidence>
<keyword evidence="16" id="KW-1015">Disulfide bond</keyword>
<dbReference type="FunFam" id="3.40.190.10:FF:000195">
    <property type="entry name" value="Glutamate receptor 2.7"/>
    <property type="match status" value="1"/>
</dbReference>
<dbReference type="Pfam" id="PF00060">
    <property type="entry name" value="Lig_chan"/>
    <property type="match status" value="1"/>
</dbReference>
<dbReference type="CDD" id="cd19990">
    <property type="entry name" value="PBP1_GABAb_receptor_plant"/>
    <property type="match status" value="1"/>
</dbReference>
<dbReference type="InterPro" id="IPR001828">
    <property type="entry name" value="ANF_lig-bd_rcpt"/>
</dbReference>
<keyword evidence="11" id="KW-0325">Glycoprotein</keyword>
<evidence type="ECO:0000256" key="13">
    <source>
        <dbReference type="ARBA" id="ARBA00023303"/>
    </source>
</evidence>
<proteinExistence type="inferred from homology"/>
<keyword evidence="13 15" id="KW-0407">Ion channel</keyword>
<dbReference type="SMART" id="SM00079">
    <property type="entry name" value="PBPe"/>
    <property type="match status" value="1"/>
</dbReference>
<reference evidence="21" key="1">
    <citation type="journal article" date="2019" name="Nat. Commun.">
        <title>The genome of broomcorn millet.</title>
        <authorList>
            <person name="Zou C."/>
            <person name="Miki D."/>
            <person name="Li D."/>
            <person name="Tang Q."/>
            <person name="Xiao L."/>
            <person name="Rajput S."/>
            <person name="Deng P."/>
            <person name="Jia W."/>
            <person name="Huang R."/>
            <person name="Zhang M."/>
            <person name="Sun Y."/>
            <person name="Hu J."/>
            <person name="Fu X."/>
            <person name="Schnable P.S."/>
            <person name="Li F."/>
            <person name="Zhang H."/>
            <person name="Feng B."/>
            <person name="Zhu X."/>
            <person name="Liu R."/>
            <person name="Schnable J.C."/>
            <person name="Zhu J.-K."/>
            <person name="Zhang H."/>
        </authorList>
    </citation>
    <scope>NUCLEOTIDE SEQUENCE [LARGE SCALE GENOMIC DNA]</scope>
</reference>
<dbReference type="InterPro" id="IPR044440">
    <property type="entry name" value="GABAb_receptor_plant_PBP1"/>
</dbReference>